<comment type="similarity">
    <text evidence="1">Belongs to the IlvD/Edd family.</text>
</comment>
<keyword evidence="6" id="KW-0456">Lyase</keyword>
<dbReference type="SUPFAM" id="SSF143975">
    <property type="entry name" value="IlvD/EDD N-terminal domain-like"/>
    <property type="match status" value="1"/>
</dbReference>
<dbReference type="FunFam" id="3.50.30.80:FF:000001">
    <property type="entry name" value="Dihydroxy-acid dehydratase"/>
    <property type="match status" value="1"/>
</dbReference>
<dbReference type="GO" id="GO:0016836">
    <property type="term" value="F:hydro-lyase activity"/>
    <property type="evidence" value="ECO:0007669"/>
    <property type="project" value="TreeGrafter"/>
</dbReference>
<keyword evidence="5" id="KW-0411">Iron-sulfur</keyword>
<evidence type="ECO:0000313" key="10">
    <source>
        <dbReference type="EMBL" id="EEV00815.1"/>
    </source>
</evidence>
<reference evidence="10 11" key="1">
    <citation type="submission" date="2009-08" db="EMBL/GenBank/DDBJ databases">
        <authorList>
            <person name="Weinstock G."/>
            <person name="Sodergren E."/>
            <person name="Clifton S."/>
            <person name="Fulton L."/>
            <person name="Fulton B."/>
            <person name="Courtney L."/>
            <person name="Fronick C."/>
            <person name="Harrison M."/>
            <person name="Strong C."/>
            <person name="Farmer C."/>
            <person name="Delahaunty K."/>
            <person name="Markovic C."/>
            <person name="Hall O."/>
            <person name="Minx P."/>
            <person name="Tomlinson C."/>
            <person name="Mitreva M."/>
            <person name="Nelson J."/>
            <person name="Hou S."/>
            <person name="Wollam A."/>
            <person name="Pepin K.H."/>
            <person name="Johnson M."/>
            <person name="Bhonagiri V."/>
            <person name="Nash W.E."/>
            <person name="Warren W."/>
            <person name="Chinwalla A."/>
            <person name="Mardis E.R."/>
            <person name="Wilson R.K."/>
        </authorList>
    </citation>
    <scope>NUCLEOTIDE SEQUENCE [LARGE SCALE GENOMIC DNA]</scope>
    <source>
        <strain evidence="10 11">L1-82</strain>
    </source>
</reference>
<evidence type="ECO:0000256" key="4">
    <source>
        <dbReference type="ARBA" id="ARBA00023004"/>
    </source>
</evidence>
<organism evidence="10 11">
    <name type="scientific">Roseburia intestinalis L1-82</name>
    <dbReference type="NCBI Taxonomy" id="536231"/>
    <lineage>
        <taxon>Bacteria</taxon>
        <taxon>Bacillati</taxon>
        <taxon>Bacillota</taxon>
        <taxon>Clostridia</taxon>
        <taxon>Lachnospirales</taxon>
        <taxon>Lachnospiraceae</taxon>
        <taxon>Roseburia</taxon>
    </lineage>
</organism>
<comment type="caution">
    <text evidence="10">The sequence shown here is derived from an EMBL/GenBank/DDBJ whole genome shotgun (WGS) entry which is preliminary data.</text>
</comment>
<keyword evidence="3" id="KW-0479">Metal-binding</keyword>
<evidence type="ECO:0000256" key="5">
    <source>
        <dbReference type="ARBA" id="ARBA00023014"/>
    </source>
</evidence>
<dbReference type="PROSITE" id="PS00887">
    <property type="entry name" value="ILVD_EDD_2"/>
    <property type="match status" value="1"/>
</dbReference>
<dbReference type="AlphaFoldDB" id="C7GBK8"/>
<dbReference type="Pfam" id="PF24877">
    <property type="entry name" value="ILV_EDD_C"/>
    <property type="match status" value="1"/>
</dbReference>
<keyword evidence="7" id="KW-0028">Amino-acid biosynthesis</keyword>
<keyword evidence="2" id="KW-0001">2Fe-2S</keyword>
<dbReference type="InterPro" id="IPR037237">
    <property type="entry name" value="IlvD/EDD_N"/>
</dbReference>
<feature type="domain" description="Dihydroxy-acid/6-phosphogluconate dehydratase N-terminal" evidence="8">
    <location>
        <begin position="35"/>
        <end position="363"/>
    </location>
</feature>
<dbReference type="InterPro" id="IPR000581">
    <property type="entry name" value="ILV_EDD_N"/>
</dbReference>
<gene>
    <name evidence="10" type="ORF">ROSINTL182_07292</name>
</gene>
<protein>
    <submittedName>
        <fullName evidence="10">Putative dihydroxy-acid dehydratase</fullName>
    </submittedName>
</protein>
<evidence type="ECO:0000256" key="6">
    <source>
        <dbReference type="ARBA" id="ARBA00023239"/>
    </source>
</evidence>
<dbReference type="InterPro" id="IPR020558">
    <property type="entry name" value="DiOHA_6PGluconate_deHydtase_CS"/>
</dbReference>
<evidence type="ECO:0000259" key="8">
    <source>
        <dbReference type="Pfam" id="PF00920"/>
    </source>
</evidence>
<evidence type="ECO:0000259" key="9">
    <source>
        <dbReference type="Pfam" id="PF24877"/>
    </source>
</evidence>
<keyword evidence="4" id="KW-0408">Iron</keyword>
<dbReference type="SUPFAM" id="SSF52016">
    <property type="entry name" value="LeuD/IlvD-like"/>
    <property type="match status" value="1"/>
</dbReference>
<dbReference type="Pfam" id="PF00920">
    <property type="entry name" value="ILVD_EDD_N"/>
    <property type="match status" value="1"/>
</dbReference>
<dbReference type="PANTHER" id="PTHR43661:SF3">
    <property type="entry name" value="D-XYLONATE DEHYDRATASE YAGF-RELATED"/>
    <property type="match status" value="1"/>
</dbReference>
<dbReference type="InterPro" id="IPR042096">
    <property type="entry name" value="Dihydro-acid_dehy_C"/>
</dbReference>
<evidence type="ECO:0000256" key="1">
    <source>
        <dbReference type="ARBA" id="ARBA00006486"/>
    </source>
</evidence>
<dbReference type="GO" id="GO:0005829">
    <property type="term" value="C:cytosol"/>
    <property type="evidence" value="ECO:0007669"/>
    <property type="project" value="TreeGrafter"/>
</dbReference>
<dbReference type="Proteomes" id="UP000004828">
    <property type="component" value="Unassembled WGS sequence"/>
</dbReference>
<evidence type="ECO:0000256" key="3">
    <source>
        <dbReference type="ARBA" id="ARBA00022723"/>
    </source>
</evidence>
<feature type="domain" description="Dihydroxy-acid/6-phosphogluconate dehydratase C-terminal" evidence="9">
    <location>
        <begin position="395"/>
        <end position="596"/>
    </location>
</feature>
<dbReference type="GO" id="GO:0051537">
    <property type="term" value="F:2 iron, 2 sulfur cluster binding"/>
    <property type="evidence" value="ECO:0007669"/>
    <property type="project" value="UniProtKB-KW"/>
</dbReference>
<evidence type="ECO:0000313" key="11">
    <source>
        <dbReference type="Proteomes" id="UP000004828"/>
    </source>
</evidence>
<keyword evidence="7" id="KW-0100">Branched-chain amino acid biosynthesis</keyword>
<dbReference type="GO" id="GO:0009082">
    <property type="term" value="P:branched-chain amino acid biosynthetic process"/>
    <property type="evidence" value="ECO:0007669"/>
    <property type="project" value="UniProtKB-KW"/>
</dbReference>
<evidence type="ECO:0000256" key="7">
    <source>
        <dbReference type="ARBA" id="ARBA00023304"/>
    </source>
</evidence>
<sequence>MEVIMELRSQKVRELAPEMDPLRMGMGWKAEELSKPQIIIESTYGNSHPGSSHLNIFVEEAVKGVDENGGKAARYYATDMCDGMSQGHDGINYSLAHRDAITNLVEAQANATTFDGGVFIASCDKAMPAMLMSIGRLKEMSAIVVTGGVMEATVVKPEYVENDPGCKINELLTLEQIGKFSAQYERGEIPEEQLRYYKHNACPSCGACSFMGTASTMQVMAEALGLMLPGTALMPATAPELKKAAYDAGKQLMKLVEMGIAAKDIVTMESLENAIMVHAAISGSTNAVMHIPAIAHEFGFEIDADTFDRMHRGAHYLLNIRPAGDWPAQYFYYAGGVPRVMEEIKSMLHLDVMTVTGKTLGENLEELKKNGFYEHCDAILKEKSALIGKEIKRTDIIADFDHAIGTEGSIAILRGNLAPEGAVIKHTACPKEMFHARLNAKPYDSEEEAIDAILKGKVVPGDAVFIRYEGPRGSGMPEMFYTGEAICSDPKLAASVALITDGRFSGASRGPVVGHVSPEAAAGGPIAFVEEGDLIELDVENRRLAIVGVKGEEKTGEEIAQILEERKKNWKGFTSKYKSGLLKLYAQHATSAMKGAYMD</sequence>
<dbReference type="GO" id="GO:0046872">
    <property type="term" value="F:metal ion binding"/>
    <property type="evidence" value="ECO:0007669"/>
    <property type="project" value="UniProtKB-KW"/>
</dbReference>
<dbReference type="Gene3D" id="3.50.30.80">
    <property type="entry name" value="IlvD/EDD C-terminal domain-like"/>
    <property type="match status" value="1"/>
</dbReference>
<proteinExistence type="inferred from homology"/>
<evidence type="ECO:0000256" key="2">
    <source>
        <dbReference type="ARBA" id="ARBA00022714"/>
    </source>
</evidence>
<dbReference type="InterPro" id="IPR056740">
    <property type="entry name" value="ILV_EDD_C"/>
</dbReference>
<name>C7GBK8_9FIRM</name>
<dbReference type="HOGENOM" id="CLU_014271_4_2_9"/>
<dbReference type="PANTHER" id="PTHR43661">
    <property type="entry name" value="D-XYLONATE DEHYDRATASE"/>
    <property type="match status" value="1"/>
</dbReference>
<accession>C7GBK8</accession>
<dbReference type="EMBL" id="ABYJ02000104">
    <property type="protein sequence ID" value="EEV00815.1"/>
    <property type="molecule type" value="Genomic_DNA"/>
</dbReference>